<protein>
    <submittedName>
        <fullName evidence="1">Uncharacterized protein</fullName>
    </submittedName>
</protein>
<comment type="caution">
    <text evidence="1">The sequence shown here is derived from an EMBL/GenBank/DDBJ whole genome shotgun (WGS) entry which is preliminary data.</text>
</comment>
<proteinExistence type="predicted"/>
<dbReference type="Proteomes" id="UP001153334">
    <property type="component" value="Unassembled WGS sequence"/>
</dbReference>
<organism evidence="1 2">
    <name type="scientific">Nemania bipapillata</name>
    <dbReference type="NCBI Taxonomy" id="110536"/>
    <lineage>
        <taxon>Eukaryota</taxon>
        <taxon>Fungi</taxon>
        <taxon>Dikarya</taxon>
        <taxon>Ascomycota</taxon>
        <taxon>Pezizomycotina</taxon>
        <taxon>Sordariomycetes</taxon>
        <taxon>Xylariomycetidae</taxon>
        <taxon>Xylariales</taxon>
        <taxon>Xylariaceae</taxon>
        <taxon>Nemania</taxon>
    </lineage>
</organism>
<keyword evidence="2" id="KW-1185">Reference proteome</keyword>
<accession>A0ACC2J5H3</accession>
<evidence type="ECO:0000313" key="2">
    <source>
        <dbReference type="Proteomes" id="UP001153334"/>
    </source>
</evidence>
<dbReference type="EMBL" id="JAPESX010000181">
    <property type="protein sequence ID" value="KAJ8122737.1"/>
    <property type="molecule type" value="Genomic_DNA"/>
</dbReference>
<reference evidence="1" key="1">
    <citation type="submission" date="2022-11" db="EMBL/GenBank/DDBJ databases">
        <title>Genome Sequence of Nemania bipapillata.</title>
        <authorList>
            <person name="Buettner E."/>
        </authorList>
    </citation>
    <scope>NUCLEOTIDE SEQUENCE</scope>
    <source>
        <strain evidence="1">CP14</strain>
    </source>
</reference>
<sequence>MSVFTHHPFYTVPDNDFGNFGSLVRFIDDWDKHFSNKQGGSRQARRNVQTFTPRFDVRETEQNYELHGELPGVEKKDVSIEFTDVQTIVIRGNVERTYTAGTPPAGLLGNTTMSGAITNEPHAEDNSETRSNKSFQATVEDEKDEGAQSNTAASGPVVESSKPETPAEPQQKHKYWVYERSVGNFSRSFTFSSLVDHGNVSASLENGILTVIVPKAKKPDTRRIAIN</sequence>
<gene>
    <name evidence="1" type="ORF">ONZ43_g1139</name>
</gene>
<name>A0ACC2J5H3_9PEZI</name>
<evidence type="ECO:0000313" key="1">
    <source>
        <dbReference type="EMBL" id="KAJ8122737.1"/>
    </source>
</evidence>